<evidence type="ECO:0000256" key="2">
    <source>
        <dbReference type="ARBA" id="ARBA00009260"/>
    </source>
</evidence>
<evidence type="ECO:0000256" key="6">
    <source>
        <dbReference type="ARBA" id="ARBA00022801"/>
    </source>
</evidence>
<dbReference type="AlphaFoldDB" id="A0A148KKJ7"/>
<dbReference type="GO" id="GO:0006260">
    <property type="term" value="P:DNA replication"/>
    <property type="evidence" value="ECO:0007669"/>
    <property type="project" value="UniProtKB-KW"/>
</dbReference>
<sequence length="573" mass="65617">MRECISHYPRKIQRIIIGLYRKESTPFLANTALRQLIEKLNAITPPILLSNFDAGENELRELADEMANRCRAFQVRATRLYAVTRVNDVNASKRVNTHQSEKNTCLKSVNGLKRNDSLEDVYLWCRNFVNEKGLIAPEINTKQTIEGCVKRMQDRGWWLRKLRRLIVKSREKVMLELNQVNRLKGIYCSDLTAVNRKRQKEQQLQMLDSLTMTNELGEQFSLRDLHDVNVSNPTIRRNELMTRMSGFEEISKESGHIGIFVTLTCPSKYHRAYSKSGQRNPKWQGLTPYDGQQYLCSTWAKMRAELGRQDIRMYGLRVAEPQHDGTPHWHMMLFIEKAQAESFKAIIERYSFEEDGNEQGARENRVKFVDIDPSKGSATGYVAKYVCKNIDGADLEKGVYGEDPIMAAQRVEAWASCWGIRQFQQIGGVSVTVWRELRRFRGSVYGAKSEDDARSPVYEKPNSESLRSPVNEDSTFTELRSAADSGNWASYTKLMGGVFCIRKSQAMRPYYELVVNKVSGLIKTSWFDGLITTKLKGIKYKGSQIITRIHTWQVSVVKNGKAGTDFLPSLGVL</sequence>
<evidence type="ECO:0000259" key="8">
    <source>
        <dbReference type="Pfam" id="PF05840"/>
    </source>
</evidence>
<proteinExistence type="inferred from homology"/>
<reference evidence="10" key="1">
    <citation type="submission" date="2016-02" db="EMBL/GenBank/DDBJ databases">
        <authorList>
            <person name="Schultz-Johansen M."/>
            <person name="Glaring M.A."/>
            <person name="Bech P.K."/>
            <person name="Stougaard P."/>
        </authorList>
    </citation>
    <scope>NUCLEOTIDE SEQUENCE [LARGE SCALE GENOMIC DNA]</scope>
    <source>
        <strain evidence="10">S66</strain>
    </source>
</reference>
<comment type="similarity">
    <text evidence="2">Belongs to the phage GPA family.</text>
</comment>
<keyword evidence="10" id="KW-1185">Reference proteome</keyword>
<keyword evidence="3" id="KW-0235">DNA replication</keyword>
<gene>
    <name evidence="9" type="ORF">AX660_03225</name>
</gene>
<evidence type="ECO:0000256" key="1">
    <source>
        <dbReference type="ARBA" id="ARBA00003293"/>
    </source>
</evidence>
<evidence type="ECO:0000256" key="3">
    <source>
        <dbReference type="ARBA" id="ARBA00022705"/>
    </source>
</evidence>
<evidence type="ECO:0000256" key="4">
    <source>
        <dbReference type="ARBA" id="ARBA00022722"/>
    </source>
</evidence>
<accession>A0A148KKJ7</accession>
<evidence type="ECO:0000256" key="5">
    <source>
        <dbReference type="ARBA" id="ARBA00022759"/>
    </source>
</evidence>
<dbReference type="GO" id="GO:0004519">
    <property type="term" value="F:endonuclease activity"/>
    <property type="evidence" value="ECO:0007669"/>
    <property type="project" value="UniProtKB-KW"/>
</dbReference>
<dbReference type="GO" id="GO:0016787">
    <property type="term" value="F:hydrolase activity"/>
    <property type="evidence" value="ECO:0007669"/>
    <property type="project" value="UniProtKB-KW"/>
</dbReference>
<keyword evidence="6" id="KW-0378">Hydrolase</keyword>
<comment type="function">
    <text evidence="1">Possible endonuclease which induces a single-strand cut and initiates DNA replication.</text>
</comment>
<keyword evidence="5" id="KW-0255">Endonuclease</keyword>
<evidence type="ECO:0000256" key="7">
    <source>
        <dbReference type="SAM" id="MobiDB-lite"/>
    </source>
</evidence>
<dbReference type="InterPro" id="IPR008766">
    <property type="entry name" value="Replication_gene_A-like"/>
</dbReference>
<organism evidence="9 10">
    <name type="scientific">Paraglaciecola hydrolytica</name>
    <dbReference type="NCBI Taxonomy" id="1799789"/>
    <lineage>
        <taxon>Bacteria</taxon>
        <taxon>Pseudomonadati</taxon>
        <taxon>Pseudomonadota</taxon>
        <taxon>Gammaproteobacteria</taxon>
        <taxon>Alteromonadales</taxon>
        <taxon>Alteromonadaceae</taxon>
        <taxon>Paraglaciecola</taxon>
    </lineage>
</organism>
<name>A0A148KKJ7_9ALTE</name>
<protein>
    <submittedName>
        <fullName evidence="9">Replication protein A</fullName>
    </submittedName>
</protein>
<keyword evidence="4" id="KW-0540">Nuclease</keyword>
<dbReference type="STRING" id="1799789.AX660_03225"/>
<feature type="region of interest" description="Disordered" evidence="7">
    <location>
        <begin position="451"/>
        <end position="472"/>
    </location>
</feature>
<dbReference type="EMBL" id="LSNE01000020">
    <property type="protein sequence ID" value="KXI26795.1"/>
    <property type="molecule type" value="Genomic_DNA"/>
</dbReference>
<comment type="caution">
    <text evidence="9">The sequence shown here is derived from an EMBL/GenBank/DDBJ whole genome shotgun (WGS) entry which is preliminary data.</text>
</comment>
<evidence type="ECO:0000313" key="9">
    <source>
        <dbReference type="EMBL" id="KXI26795.1"/>
    </source>
</evidence>
<dbReference type="Proteomes" id="UP000070299">
    <property type="component" value="Unassembled WGS sequence"/>
</dbReference>
<feature type="compositionally biased region" description="Polar residues" evidence="7">
    <location>
        <begin position="463"/>
        <end position="472"/>
    </location>
</feature>
<feature type="domain" description="Replication gene A protein-like" evidence="8">
    <location>
        <begin position="105"/>
        <end position="392"/>
    </location>
</feature>
<evidence type="ECO:0000313" key="10">
    <source>
        <dbReference type="Proteomes" id="UP000070299"/>
    </source>
</evidence>
<dbReference type="Pfam" id="PF05840">
    <property type="entry name" value="Phage_GPA"/>
    <property type="match status" value="1"/>
</dbReference>